<evidence type="ECO:0000256" key="5">
    <source>
        <dbReference type="ARBA" id="ARBA00047925"/>
    </source>
</evidence>
<comment type="function">
    <text evidence="6">Involved in the regulation of the intracellular balance of NAD and NADP, and is a key enzyme in the biosynthesis of NADP. Catalyzes specifically the phosphorylation on 2'-hydroxyl of the adenosine moiety of NAD to yield NADP.</text>
</comment>
<dbReference type="GO" id="GO:0046872">
    <property type="term" value="F:metal ion binding"/>
    <property type="evidence" value="ECO:0007669"/>
    <property type="project" value="UniProtKB-UniRule"/>
</dbReference>
<reference evidence="7 8" key="1">
    <citation type="journal article" date="2016" name="Nat. Commun.">
        <title>Thousands of microbial genomes shed light on interconnected biogeochemical processes in an aquifer system.</title>
        <authorList>
            <person name="Anantharaman K."/>
            <person name="Brown C.T."/>
            <person name="Hug L.A."/>
            <person name="Sharon I."/>
            <person name="Castelle C.J."/>
            <person name="Probst A.J."/>
            <person name="Thomas B.C."/>
            <person name="Singh A."/>
            <person name="Wilkins M.J."/>
            <person name="Karaoz U."/>
            <person name="Brodie E.L."/>
            <person name="Williams K.H."/>
            <person name="Hubbard S.S."/>
            <person name="Banfield J.F."/>
        </authorList>
    </citation>
    <scope>NUCLEOTIDE SEQUENCE [LARGE SCALE GENOMIC DNA]</scope>
    <source>
        <strain evidence="8">RBG_16_55_9</strain>
    </source>
</reference>
<dbReference type="PANTHER" id="PTHR20275:SF0">
    <property type="entry name" value="NAD KINASE"/>
    <property type="match status" value="1"/>
</dbReference>
<evidence type="ECO:0000313" key="8">
    <source>
        <dbReference type="Proteomes" id="UP000179157"/>
    </source>
</evidence>
<keyword evidence="6" id="KW-0547">Nucleotide-binding</keyword>
<evidence type="ECO:0000256" key="1">
    <source>
        <dbReference type="ARBA" id="ARBA00022679"/>
    </source>
</evidence>
<keyword evidence="6" id="KW-0963">Cytoplasm</keyword>
<comment type="subcellular location">
    <subcellularLocation>
        <location evidence="6">Cytoplasm</location>
    </subcellularLocation>
</comment>
<dbReference type="STRING" id="1817864.A2Z21_01120"/>
<dbReference type="GO" id="GO:0051287">
    <property type="term" value="F:NAD binding"/>
    <property type="evidence" value="ECO:0007669"/>
    <property type="project" value="UniProtKB-ARBA"/>
</dbReference>
<dbReference type="GO" id="GO:0005524">
    <property type="term" value="F:ATP binding"/>
    <property type="evidence" value="ECO:0007669"/>
    <property type="project" value="UniProtKB-KW"/>
</dbReference>
<keyword evidence="3 6" id="KW-0521">NADP</keyword>
<comment type="catalytic activity">
    <reaction evidence="5 6">
        <text>NAD(+) + ATP = ADP + NADP(+) + H(+)</text>
        <dbReference type="Rhea" id="RHEA:18629"/>
        <dbReference type="ChEBI" id="CHEBI:15378"/>
        <dbReference type="ChEBI" id="CHEBI:30616"/>
        <dbReference type="ChEBI" id="CHEBI:57540"/>
        <dbReference type="ChEBI" id="CHEBI:58349"/>
        <dbReference type="ChEBI" id="CHEBI:456216"/>
        <dbReference type="EC" id="2.7.1.23"/>
    </reaction>
</comment>
<keyword evidence="2 6" id="KW-0418">Kinase</keyword>
<dbReference type="InterPro" id="IPR002504">
    <property type="entry name" value="NADK"/>
</dbReference>
<evidence type="ECO:0000256" key="2">
    <source>
        <dbReference type="ARBA" id="ARBA00022777"/>
    </source>
</evidence>
<dbReference type="Gene3D" id="2.60.200.30">
    <property type="entry name" value="Probable inorganic polyphosphate/atp-NAD kinase, domain 2"/>
    <property type="match status" value="1"/>
</dbReference>
<evidence type="ECO:0000256" key="6">
    <source>
        <dbReference type="HAMAP-Rule" id="MF_00361"/>
    </source>
</evidence>
<dbReference type="EC" id="2.7.1.23" evidence="6"/>
<dbReference type="AlphaFoldDB" id="A0A1F5UQ47"/>
<evidence type="ECO:0000313" key="7">
    <source>
        <dbReference type="EMBL" id="OGF53267.1"/>
    </source>
</evidence>
<gene>
    <name evidence="6" type="primary">nadK</name>
    <name evidence="7" type="ORF">A2Z21_01120</name>
</gene>
<dbReference type="Proteomes" id="UP000179157">
    <property type="component" value="Unassembled WGS sequence"/>
</dbReference>
<proteinExistence type="inferred from homology"/>
<organism evidence="7 8">
    <name type="scientific">Fraserbacteria sp. (strain RBG_16_55_9)</name>
    <dbReference type="NCBI Taxonomy" id="1817864"/>
    <lineage>
        <taxon>Bacteria</taxon>
        <taxon>Candidatus Fraseribacteriota</taxon>
    </lineage>
</organism>
<accession>A0A1F5UQ47</accession>
<protein>
    <recommendedName>
        <fullName evidence="6">NAD kinase</fullName>
        <ecNumber evidence="6">2.7.1.23</ecNumber>
    </recommendedName>
    <alternativeName>
        <fullName evidence="6">ATP-dependent NAD kinase</fullName>
    </alternativeName>
</protein>
<dbReference type="GO" id="GO:0005737">
    <property type="term" value="C:cytoplasm"/>
    <property type="evidence" value="ECO:0007669"/>
    <property type="project" value="UniProtKB-SubCell"/>
</dbReference>
<dbReference type="InterPro" id="IPR016064">
    <property type="entry name" value="NAD/diacylglycerol_kinase_sf"/>
</dbReference>
<keyword evidence="6" id="KW-0067">ATP-binding</keyword>
<dbReference type="PANTHER" id="PTHR20275">
    <property type="entry name" value="NAD KINASE"/>
    <property type="match status" value="1"/>
</dbReference>
<dbReference type="Gene3D" id="3.40.50.10330">
    <property type="entry name" value="Probable inorganic polyphosphate/atp-NAD kinase, domain 1"/>
    <property type="match status" value="1"/>
</dbReference>
<dbReference type="GO" id="GO:0006741">
    <property type="term" value="P:NADP+ biosynthetic process"/>
    <property type="evidence" value="ECO:0007669"/>
    <property type="project" value="UniProtKB-UniRule"/>
</dbReference>
<comment type="caution">
    <text evidence="6">Lacks conserved residue(s) required for the propagation of feature annotation.</text>
</comment>
<dbReference type="SUPFAM" id="SSF111331">
    <property type="entry name" value="NAD kinase/diacylglycerol kinase-like"/>
    <property type="match status" value="1"/>
</dbReference>
<feature type="binding site" evidence="6">
    <location>
        <position position="65"/>
    </location>
    <ligand>
        <name>NAD(+)</name>
        <dbReference type="ChEBI" id="CHEBI:57540"/>
    </ligand>
</feature>
<keyword evidence="4 6" id="KW-0520">NAD</keyword>
<dbReference type="Pfam" id="PF01513">
    <property type="entry name" value="NAD_kinase"/>
    <property type="match status" value="1"/>
</dbReference>
<feature type="binding site" evidence="6">
    <location>
        <begin position="60"/>
        <end position="61"/>
    </location>
    <ligand>
        <name>NAD(+)</name>
        <dbReference type="ChEBI" id="CHEBI:57540"/>
    </ligand>
</feature>
<dbReference type="Pfam" id="PF20143">
    <property type="entry name" value="NAD_kinase_C"/>
    <property type="match status" value="1"/>
</dbReference>
<feature type="binding site" evidence="6">
    <location>
        <begin position="129"/>
        <end position="130"/>
    </location>
    <ligand>
        <name>NAD(+)</name>
        <dbReference type="ChEBI" id="CHEBI:57540"/>
    </ligand>
</feature>
<comment type="cofactor">
    <cofactor evidence="6">
        <name>a divalent metal cation</name>
        <dbReference type="ChEBI" id="CHEBI:60240"/>
    </cofactor>
</comment>
<comment type="similarity">
    <text evidence="6">Belongs to the NAD kinase family.</text>
</comment>
<feature type="active site" description="Proton acceptor" evidence="6">
    <location>
        <position position="60"/>
    </location>
</feature>
<dbReference type="InterPro" id="IPR017437">
    <property type="entry name" value="ATP-NAD_kinase_PpnK-typ_C"/>
</dbReference>
<name>A0A1F5UQ47_FRAXR</name>
<keyword evidence="1 6" id="KW-0808">Transferase</keyword>
<comment type="caution">
    <text evidence="7">The sequence shown here is derived from an EMBL/GenBank/DDBJ whole genome shotgun (WGS) entry which is preliminary data.</text>
</comment>
<dbReference type="GO" id="GO:0019674">
    <property type="term" value="P:NAD+ metabolic process"/>
    <property type="evidence" value="ECO:0007669"/>
    <property type="project" value="InterPro"/>
</dbReference>
<dbReference type="EMBL" id="MFGX01000108">
    <property type="protein sequence ID" value="OGF53267.1"/>
    <property type="molecule type" value="Genomic_DNA"/>
</dbReference>
<evidence type="ECO:0000256" key="4">
    <source>
        <dbReference type="ARBA" id="ARBA00023027"/>
    </source>
</evidence>
<dbReference type="GO" id="GO:0003951">
    <property type="term" value="F:NAD+ kinase activity"/>
    <property type="evidence" value="ECO:0007669"/>
    <property type="project" value="UniProtKB-UniRule"/>
</dbReference>
<dbReference type="HAMAP" id="MF_00361">
    <property type="entry name" value="NAD_kinase"/>
    <property type="match status" value="1"/>
</dbReference>
<feature type="binding site" evidence="6">
    <location>
        <position position="159"/>
    </location>
    <ligand>
        <name>NAD(+)</name>
        <dbReference type="ChEBI" id="CHEBI:57540"/>
    </ligand>
</feature>
<dbReference type="InterPro" id="IPR017438">
    <property type="entry name" value="ATP-NAD_kinase_N"/>
</dbReference>
<sequence length="274" mass="30220">MFPKKIIAVFHPHKPEVPQAVEALKRWAEAHHIGSWAIPLTEPLPVEPDEEFLAISLGGDGTFLKTAKLVAQYKTPILGINVGSLGFLTQTHSQELIPALDQVFAGEFTLEERLRLEAEYNGQRVSTLNEIVLARTDIHDFTRVDLYWDEEFISRYPGDGVIIATPSGSTAYSLAAHGPIVFPALECMLITPLNVHALGLRPLILPAQAELRAAVHFPCWLIADGIRAAELQSGSRVLIRRSAWSTRAVVLQDHPGFFDLMANKLGWGSSPPRP</sequence>
<evidence type="ECO:0000256" key="3">
    <source>
        <dbReference type="ARBA" id="ARBA00022857"/>
    </source>
</evidence>